<feature type="non-terminal residue" evidence="15">
    <location>
        <position position="1"/>
    </location>
</feature>
<dbReference type="PRINTS" id="PR00981">
    <property type="entry name" value="TRNASYNTHSER"/>
</dbReference>
<gene>
    <name evidence="15" type="primary">serS</name>
    <name evidence="15" type="ORF">GF359_07795</name>
</gene>
<evidence type="ECO:0000256" key="11">
    <source>
        <dbReference type="ARBA" id="ARBA00047929"/>
    </source>
</evidence>
<name>A0A9D5K9S3_UNCW3</name>
<dbReference type="Proteomes" id="UP000630660">
    <property type="component" value="Unassembled WGS sequence"/>
</dbReference>
<dbReference type="GO" id="GO:0005737">
    <property type="term" value="C:cytoplasm"/>
    <property type="evidence" value="ECO:0007669"/>
    <property type="project" value="UniProtKB-SubCell"/>
</dbReference>
<feature type="domain" description="Aminoacyl-transfer RNA synthetases class-II family profile" evidence="14">
    <location>
        <begin position="20"/>
        <end position="289"/>
    </location>
</feature>
<evidence type="ECO:0000313" key="15">
    <source>
        <dbReference type="EMBL" id="MBD3365103.1"/>
    </source>
</evidence>
<keyword evidence="6 15" id="KW-0436">Ligase</keyword>
<evidence type="ECO:0000256" key="4">
    <source>
        <dbReference type="ARBA" id="ARBA00012840"/>
    </source>
</evidence>
<evidence type="ECO:0000313" key="16">
    <source>
        <dbReference type="Proteomes" id="UP000630660"/>
    </source>
</evidence>
<comment type="subcellular location">
    <subcellularLocation>
        <location evidence="1">Cytoplasm</location>
    </subcellularLocation>
</comment>
<dbReference type="GO" id="GO:0005524">
    <property type="term" value="F:ATP binding"/>
    <property type="evidence" value="ECO:0007669"/>
    <property type="project" value="UniProtKB-KW"/>
</dbReference>
<dbReference type="InterPro" id="IPR002317">
    <property type="entry name" value="Ser-tRNA-ligase_type_1"/>
</dbReference>
<evidence type="ECO:0000256" key="8">
    <source>
        <dbReference type="ARBA" id="ARBA00022840"/>
    </source>
</evidence>
<evidence type="ECO:0000259" key="14">
    <source>
        <dbReference type="PROSITE" id="PS50862"/>
    </source>
</evidence>
<dbReference type="Gene3D" id="3.30.930.10">
    <property type="entry name" value="Bira Bifunctional Protein, Domain 2"/>
    <property type="match status" value="1"/>
</dbReference>
<dbReference type="InterPro" id="IPR006195">
    <property type="entry name" value="aa-tRNA-synth_II"/>
</dbReference>
<comment type="catalytic activity">
    <reaction evidence="11">
        <text>tRNA(Sec) + L-serine + ATP = L-seryl-tRNA(Sec) + AMP + diphosphate + H(+)</text>
        <dbReference type="Rhea" id="RHEA:42580"/>
        <dbReference type="Rhea" id="RHEA-COMP:9742"/>
        <dbReference type="Rhea" id="RHEA-COMP:10128"/>
        <dbReference type="ChEBI" id="CHEBI:15378"/>
        <dbReference type="ChEBI" id="CHEBI:30616"/>
        <dbReference type="ChEBI" id="CHEBI:33019"/>
        <dbReference type="ChEBI" id="CHEBI:33384"/>
        <dbReference type="ChEBI" id="CHEBI:78442"/>
        <dbReference type="ChEBI" id="CHEBI:78533"/>
        <dbReference type="ChEBI" id="CHEBI:456215"/>
        <dbReference type="EC" id="6.1.1.11"/>
    </reaction>
</comment>
<evidence type="ECO:0000256" key="3">
    <source>
        <dbReference type="ARBA" id="ARBA00010728"/>
    </source>
</evidence>
<dbReference type="AlphaFoldDB" id="A0A9D5K9S3"/>
<dbReference type="EC" id="6.1.1.11" evidence="4 13"/>
<keyword evidence="5" id="KW-0963">Cytoplasm</keyword>
<keyword evidence="8" id="KW-0067">ATP-binding</keyword>
<evidence type="ECO:0000256" key="5">
    <source>
        <dbReference type="ARBA" id="ARBA00022490"/>
    </source>
</evidence>
<dbReference type="InterPro" id="IPR002314">
    <property type="entry name" value="aa-tRNA-synt_IIb"/>
</dbReference>
<evidence type="ECO:0000256" key="7">
    <source>
        <dbReference type="ARBA" id="ARBA00022741"/>
    </source>
</evidence>
<dbReference type="GO" id="GO:0006434">
    <property type="term" value="P:seryl-tRNA aminoacylation"/>
    <property type="evidence" value="ECO:0007669"/>
    <property type="project" value="UniProtKB-UniRule"/>
</dbReference>
<comment type="caution">
    <text evidence="15">The sequence shown here is derived from an EMBL/GenBank/DDBJ whole genome shotgun (WGS) entry which is preliminary data.</text>
</comment>
<keyword evidence="7" id="KW-0547">Nucleotide-binding</keyword>
<reference evidence="15" key="1">
    <citation type="submission" date="2019-11" db="EMBL/GenBank/DDBJ databases">
        <title>Microbial mats filling the niche in hypersaline microbial mats.</title>
        <authorList>
            <person name="Wong H.L."/>
            <person name="Macleod F.I."/>
            <person name="White R.A. III"/>
            <person name="Burns B.P."/>
        </authorList>
    </citation>
    <scope>NUCLEOTIDE SEQUENCE</scope>
    <source>
        <strain evidence="15">Bin_327</strain>
    </source>
</reference>
<dbReference type="SUPFAM" id="SSF55681">
    <property type="entry name" value="Class II aaRS and biotin synthetases"/>
    <property type="match status" value="1"/>
</dbReference>
<evidence type="ECO:0000256" key="13">
    <source>
        <dbReference type="NCBIfam" id="TIGR00414"/>
    </source>
</evidence>
<dbReference type="EMBL" id="WJKJ01000258">
    <property type="protein sequence ID" value="MBD3365103.1"/>
    <property type="molecule type" value="Genomic_DNA"/>
</dbReference>
<dbReference type="PANTHER" id="PTHR43697:SF1">
    <property type="entry name" value="SERINE--TRNA LIGASE"/>
    <property type="match status" value="1"/>
</dbReference>
<keyword evidence="9" id="KW-0648">Protein biosynthesis</keyword>
<dbReference type="GO" id="GO:0004828">
    <property type="term" value="F:serine-tRNA ligase activity"/>
    <property type="evidence" value="ECO:0007669"/>
    <property type="project" value="UniProtKB-UniRule"/>
</dbReference>
<sequence length="304" mass="33990">ADTVLRSWGDKPSFDFEPRDHITICENLKVVNFGYAASYAGARFAAYTGEGARLLRALQSFCLDLHTKGHGYTELHPPVLARAEAVNAAGQLSKLEDMYALKDDPLYLIPTSETALVNYHMGEELTEASLPLKYTAYTSCFRREAGTYGAETRGLFRIHQFEKVELVQFAHPERWRSAFDEILAAAEKVLQLLKLPYQVKALSPTETAFQSSLTYDIDVWASGAGAWLEVSSVSNCTDFQSRRNNTRLRFPDGSLGYPFILNGSGTAFPRLIIAILENYQQADGSVLIPEALRPYMDGKERLDR</sequence>
<protein>
    <recommendedName>
        <fullName evidence="4 13">Serine--tRNA ligase</fullName>
        <ecNumber evidence="4 13">6.1.1.11</ecNumber>
    </recommendedName>
</protein>
<dbReference type="PROSITE" id="PS50862">
    <property type="entry name" value="AA_TRNA_LIGASE_II"/>
    <property type="match status" value="1"/>
</dbReference>
<keyword evidence="10" id="KW-0030">Aminoacyl-tRNA synthetase</keyword>
<dbReference type="PANTHER" id="PTHR43697">
    <property type="entry name" value="SERYL-TRNA SYNTHETASE"/>
    <property type="match status" value="1"/>
</dbReference>
<evidence type="ECO:0000256" key="12">
    <source>
        <dbReference type="ARBA" id="ARBA00048823"/>
    </source>
</evidence>
<evidence type="ECO:0000256" key="1">
    <source>
        <dbReference type="ARBA" id="ARBA00004496"/>
    </source>
</evidence>
<dbReference type="InterPro" id="IPR045864">
    <property type="entry name" value="aa-tRNA-synth_II/BPL/LPL"/>
</dbReference>
<proteinExistence type="inferred from homology"/>
<organism evidence="15 16">
    <name type="scientific">candidate division WOR-3 bacterium</name>
    <dbReference type="NCBI Taxonomy" id="2052148"/>
    <lineage>
        <taxon>Bacteria</taxon>
        <taxon>Bacteria division WOR-3</taxon>
    </lineage>
</organism>
<dbReference type="Pfam" id="PF00587">
    <property type="entry name" value="tRNA-synt_2b"/>
    <property type="match status" value="1"/>
</dbReference>
<accession>A0A9D5K9S3</accession>
<comment type="similarity">
    <text evidence="3">Belongs to the class-II aminoacyl-tRNA synthetase family. Type-1 seryl-tRNA synthetase subfamily.</text>
</comment>
<evidence type="ECO:0000256" key="2">
    <source>
        <dbReference type="ARBA" id="ARBA00005045"/>
    </source>
</evidence>
<evidence type="ECO:0000256" key="6">
    <source>
        <dbReference type="ARBA" id="ARBA00022598"/>
    </source>
</evidence>
<comment type="pathway">
    <text evidence="2">Aminoacyl-tRNA biosynthesis; selenocysteinyl-tRNA(Sec) biosynthesis; L-seryl-tRNA(Sec) from L-serine and tRNA(Sec): step 1/1.</text>
</comment>
<dbReference type="NCBIfam" id="TIGR00414">
    <property type="entry name" value="serS"/>
    <property type="match status" value="1"/>
</dbReference>
<comment type="catalytic activity">
    <reaction evidence="12">
        <text>tRNA(Ser) + L-serine + ATP = L-seryl-tRNA(Ser) + AMP + diphosphate + H(+)</text>
        <dbReference type="Rhea" id="RHEA:12292"/>
        <dbReference type="Rhea" id="RHEA-COMP:9669"/>
        <dbReference type="Rhea" id="RHEA-COMP:9703"/>
        <dbReference type="ChEBI" id="CHEBI:15378"/>
        <dbReference type="ChEBI" id="CHEBI:30616"/>
        <dbReference type="ChEBI" id="CHEBI:33019"/>
        <dbReference type="ChEBI" id="CHEBI:33384"/>
        <dbReference type="ChEBI" id="CHEBI:78442"/>
        <dbReference type="ChEBI" id="CHEBI:78533"/>
        <dbReference type="ChEBI" id="CHEBI:456215"/>
        <dbReference type="EC" id="6.1.1.11"/>
    </reaction>
</comment>
<evidence type="ECO:0000256" key="9">
    <source>
        <dbReference type="ARBA" id="ARBA00022917"/>
    </source>
</evidence>
<evidence type="ECO:0000256" key="10">
    <source>
        <dbReference type="ARBA" id="ARBA00023146"/>
    </source>
</evidence>